<accession>A0A918GQQ2</accession>
<dbReference type="EMBL" id="BMRB01000007">
    <property type="protein sequence ID" value="GGS55155.1"/>
    <property type="molecule type" value="Genomic_DNA"/>
</dbReference>
<feature type="domain" description="Beta-lactamase-related" evidence="6">
    <location>
        <begin position="11"/>
        <end position="326"/>
    </location>
</feature>
<keyword evidence="3 5" id="KW-0378">Hydrolase</keyword>
<dbReference type="RefSeq" id="WP_229787641.1">
    <property type="nucleotide sequence ID" value="NZ_BMRB01000007.1"/>
</dbReference>
<keyword evidence="4 5" id="KW-0046">Antibiotic resistance</keyword>
<dbReference type="EC" id="3.5.2.6" evidence="5"/>
<evidence type="ECO:0000256" key="4">
    <source>
        <dbReference type="ARBA" id="ARBA00023251"/>
    </source>
</evidence>
<dbReference type="InterPro" id="IPR001586">
    <property type="entry name" value="Beta-lactam_class-C_AS"/>
</dbReference>
<gene>
    <name evidence="7" type="ORF">GCM10010171_57930</name>
</gene>
<dbReference type="Pfam" id="PF00144">
    <property type="entry name" value="Beta-lactamase"/>
    <property type="match status" value="1"/>
</dbReference>
<evidence type="ECO:0000256" key="3">
    <source>
        <dbReference type="ARBA" id="ARBA00022801"/>
    </source>
</evidence>
<dbReference type="InterPro" id="IPR012338">
    <property type="entry name" value="Beta-lactam/transpept-like"/>
</dbReference>
<evidence type="ECO:0000259" key="6">
    <source>
        <dbReference type="Pfam" id="PF00144"/>
    </source>
</evidence>
<dbReference type="PANTHER" id="PTHR46825">
    <property type="entry name" value="D-ALANYL-D-ALANINE-CARBOXYPEPTIDASE/ENDOPEPTIDASE AMPH"/>
    <property type="match status" value="1"/>
</dbReference>
<dbReference type="GO" id="GO:0017001">
    <property type="term" value="P:antibiotic catabolic process"/>
    <property type="evidence" value="ECO:0007669"/>
    <property type="project" value="InterPro"/>
</dbReference>
<dbReference type="PROSITE" id="PS00336">
    <property type="entry name" value="BETA_LACTAMASE_C"/>
    <property type="match status" value="1"/>
</dbReference>
<name>A0A918GQQ2_9PSEU</name>
<keyword evidence="8" id="KW-1185">Reference proteome</keyword>
<sequence>MTAAALDADRLTAAVADTDIPDVVLACSRGGRRMVVTGGTSGRDASARANLRYEIGSVSKTFTGLLLAQLAAEGVVGLADPAVRHLPVGPGSARRDAITLFHLITHTSGLPRLPTDFYRHALPRWFTNPYAGYTTERLLTAFARSRPLSKPGTRWRYSNFGVALLGHAITGAVHEPFERLLTEQVLAPLGLTETALAPQGDPAVDAVGHGYRSQRRVPLFDPAAFTAAGAVRAAPDDLLTYLEAHLHPESVPALEQALRMVRRPAVRHGFGQRHTHTLTWFEHSYDNGPVLFHSGGTPGQEAFLGFRPATDTAVVALGTRRYRPGKNLQQVAYDLLV</sequence>
<dbReference type="SUPFAM" id="SSF56601">
    <property type="entry name" value="beta-lactamase/transpeptidase-like"/>
    <property type="match status" value="1"/>
</dbReference>
<dbReference type="Proteomes" id="UP000660680">
    <property type="component" value="Unassembled WGS sequence"/>
</dbReference>
<dbReference type="AlphaFoldDB" id="A0A918GQQ2"/>
<dbReference type="GO" id="GO:0030288">
    <property type="term" value="C:outer membrane-bounded periplasmic space"/>
    <property type="evidence" value="ECO:0007669"/>
    <property type="project" value="InterPro"/>
</dbReference>
<evidence type="ECO:0000313" key="8">
    <source>
        <dbReference type="Proteomes" id="UP000660680"/>
    </source>
</evidence>
<dbReference type="GO" id="GO:0008800">
    <property type="term" value="F:beta-lactamase activity"/>
    <property type="evidence" value="ECO:0007669"/>
    <property type="project" value="UniProtKB-UniRule"/>
</dbReference>
<dbReference type="Gene3D" id="3.40.710.10">
    <property type="entry name" value="DD-peptidase/beta-lactamase superfamily"/>
    <property type="match status" value="1"/>
</dbReference>
<comment type="catalytic activity">
    <reaction evidence="1 5">
        <text>a beta-lactam + H2O = a substituted beta-amino acid</text>
        <dbReference type="Rhea" id="RHEA:20401"/>
        <dbReference type="ChEBI" id="CHEBI:15377"/>
        <dbReference type="ChEBI" id="CHEBI:35627"/>
        <dbReference type="ChEBI" id="CHEBI:140347"/>
        <dbReference type="EC" id="3.5.2.6"/>
    </reaction>
</comment>
<dbReference type="GO" id="GO:0046677">
    <property type="term" value="P:response to antibiotic"/>
    <property type="evidence" value="ECO:0007669"/>
    <property type="project" value="UniProtKB-UniRule"/>
</dbReference>
<evidence type="ECO:0000256" key="1">
    <source>
        <dbReference type="ARBA" id="ARBA00001526"/>
    </source>
</evidence>
<protein>
    <recommendedName>
        <fullName evidence="5">Beta-lactamase</fullName>
        <ecNumber evidence="5">3.5.2.6</ecNumber>
    </recommendedName>
</protein>
<evidence type="ECO:0000256" key="2">
    <source>
        <dbReference type="ARBA" id="ARBA00007840"/>
    </source>
</evidence>
<proteinExistence type="inferred from homology"/>
<reference evidence="7" key="1">
    <citation type="journal article" date="2014" name="Int. J. Syst. Evol. Microbiol.">
        <title>Complete genome sequence of Corynebacterium casei LMG S-19264T (=DSM 44701T), isolated from a smear-ripened cheese.</title>
        <authorList>
            <consortium name="US DOE Joint Genome Institute (JGI-PGF)"/>
            <person name="Walter F."/>
            <person name="Albersmeier A."/>
            <person name="Kalinowski J."/>
            <person name="Ruckert C."/>
        </authorList>
    </citation>
    <scope>NUCLEOTIDE SEQUENCE</scope>
    <source>
        <strain evidence="7">JCM 3276</strain>
    </source>
</reference>
<reference evidence="7" key="2">
    <citation type="submission" date="2020-09" db="EMBL/GenBank/DDBJ databases">
        <authorList>
            <person name="Sun Q."/>
            <person name="Ohkuma M."/>
        </authorList>
    </citation>
    <scope>NUCLEOTIDE SEQUENCE</scope>
    <source>
        <strain evidence="7">JCM 3276</strain>
    </source>
</reference>
<evidence type="ECO:0000256" key="5">
    <source>
        <dbReference type="RuleBase" id="RU361140"/>
    </source>
</evidence>
<dbReference type="PANTHER" id="PTHR46825:SF7">
    <property type="entry name" value="D-ALANYL-D-ALANINE CARBOXYPEPTIDASE"/>
    <property type="match status" value="1"/>
</dbReference>
<organism evidence="7 8">
    <name type="scientific">Actinokineospora fastidiosa</name>
    <dbReference type="NCBI Taxonomy" id="1816"/>
    <lineage>
        <taxon>Bacteria</taxon>
        <taxon>Bacillati</taxon>
        <taxon>Actinomycetota</taxon>
        <taxon>Actinomycetes</taxon>
        <taxon>Pseudonocardiales</taxon>
        <taxon>Pseudonocardiaceae</taxon>
        <taxon>Actinokineospora</taxon>
    </lineage>
</organism>
<evidence type="ECO:0000313" key="7">
    <source>
        <dbReference type="EMBL" id="GGS55155.1"/>
    </source>
</evidence>
<comment type="similarity">
    <text evidence="2 5">Belongs to the class-C beta-lactamase family.</text>
</comment>
<dbReference type="InterPro" id="IPR050491">
    <property type="entry name" value="AmpC-like"/>
</dbReference>
<comment type="caution">
    <text evidence="7">The sequence shown here is derived from an EMBL/GenBank/DDBJ whole genome shotgun (WGS) entry which is preliminary data.</text>
</comment>
<dbReference type="InterPro" id="IPR001466">
    <property type="entry name" value="Beta-lactam-related"/>
</dbReference>